<dbReference type="EMBL" id="JAZHXI010000016">
    <property type="protein sequence ID" value="KAL2063111.1"/>
    <property type="molecule type" value="Genomic_DNA"/>
</dbReference>
<dbReference type="InterPro" id="IPR011009">
    <property type="entry name" value="Kinase-like_dom_sf"/>
</dbReference>
<accession>A0ABR4C0S4</accession>
<evidence type="ECO:0000313" key="2">
    <source>
        <dbReference type="Proteomes" id="UP001595075"/>
    </source>
</evidence>
<evidence type="ECO:0008006" key="3">
    <source>
        <dbReference type="Google" id="ProtNLM"/>
    </source>
</evidence>
<evidence type="ECO:0000313" key="1">
    <source>
        <dbReference type="EMBL" id="KAL2063111.1"/>
    </source>
</evidence>
<dbReference type="PANTHER" id="PTHR36091:SF2">
    <property type="entry name" value="AMINOGLYCOSIDE PHOSPHOTRANSFERASE DOMAIN-CONTAINING PROTEIN"/>
    <property type="match status" value="1"/>
</dbReference>
<protein>
    <recommendedName>
        <fullName evidence="3">Aminoglycoside phosphotransferase domain-containing protein</fullName>
    </recommendedName>
</protein>
<dbReference type="InterPro" id="IPR051035">
    <property type="entry name" value="Mito_inheritance_9"/>
</dbReference>
<proteinExistence type="predicted"/>
<keyword evidence="2" id="KW-1185">Reference proteome</keyword>
<reference evidence="1 2" key="1">
    <citation type="journal article" date="2024" name="Commun. Biol.">
        <title>Comparative genomic analysis of thermophilic fungi reveals convergent evolutionary adaptations and gene losses.</title>
        <authorList>
            <person name="Steindorff A.S."/>
            <person name="Aguilar-Pontes M.V."/>
            <person name="Robinson A.J."/>
            <person name="Andreopoulos B."/>
            <person name="LaButti K."/>
            <person name="Kuo A."/>
            <person name="Mondo S."/>
            <person name="Riley R."/>
            <person name="Otillar R."/>
            <person name="Haridas S."/>
            <person name="Lipzen A."/>
            <person name="Grimwood J."/>
            <person name="Schmutz J."/>
            <person name="Clum A."/>
            <person name="Reid I.D."/>
            <person name="Moisan M.C."/>
            <person name="Butler G."/>
            <person name="Nguyen T.T.M."/>
            <person name="Dewar K."/>
            <person name="Conant G."/>
            <person name="Drula E."/>
            <person name="Henrissat B."/>
            <person name="Hansel C."/>
            <person name="Singer S."/>
            <person name="Hutchinson M.I."/>
            <person name="de Vries R.P."/>
            <person name="Natvig D.O."/>
            <person name="Powell A.J."/>
            <person name="Tsang A."/>
            <person name="Grigoriev I.V."/>
        </authorList>
    </citation>
    <scope>NUCLEOTIDE SEQUENCE [LARGE SCALE GENOMIC DNA]</scope>
    <source>
        <strain evidence="1 2">CBS 494.80</strain>
    </source>
</reference>
<organism evidence="1 2">
    <name type="scientific">Oculimacula yallundae</name>
    <dbReference type="NCBI Taxonomy" id="86028"/>
    <lineage>
        <taxon>Eukaryota</taxon>
        <taxon>Fungi</taxon>
        <taxon>Dikarya</taxon>
        <taxon>Ascomycota</taxon>
        <taxon>Pezizomycotina</taxon>
        <taxon>Leotiomycetes</taxon>
        <taxon>Helotiales</taxon>
        <taxon>Ploettnerulaceae</taxon>
        <taxon>Oculimacula</taxon>
    </lineage>
</organism>
<sequence>MVGACWRSTRRKLAFSFTYIRYWNVVSKRTITTPETQSPRLASPALLPNLNYSDDIFNYTRGRFVSDEKYELSQRHVRFNVNELARLAADAVGAKVCVSVQKYPDGMYNKAMLLTMDNGTQVVAKVPNPNAGKPHFTTASEVATMDFARNVLKTPVPKVFAWSSVAQENPVGAEYIIMEKVPGIELARVWPDMKIADRFAVVKAIAGFQKTWTSVSFKKFGSLYYAKDLDERPEITPLFIDESGIETNDTKFAIGPSTGRELLDNGRAAIDFDRGPWKTVEEYHNAIGHREISCVNQVPRLPISPITLCGPGTYQPTGERKLQGLACYLKLIKYLLPTDPSIISSHLWHSDLHVANIFVNPSNPVEVVGLIDWQSTELSPLYCHARQPHFIDYDGPPVTGLVRPQPPKNLEGLDAHAKKHAESLYLQQSLCSLYNTLIHKQTPHLYAALEFQQTTSYLLLLLARNLLVDGEATYLSQVAELEAIWDTLPGAQGSAYPFSFSEAERKEMEVNVEGAARGIEAMQSIRESISELFPEQGIVRPDQYEEALDALEQIKDQVIEEFASNEQDREVWRKEWPFGT</sequence>
<dbReference type="Proteomes" id="UP001595075">
    <property type="component" value="Unassembled WGS sequence"/>
</dbReference>
<name>A0ABR4C0S4_9HELO</name>
<dbReference type="SUPFAM" id="SSF56112">
    <property type="entry name" value="Protein kinase-like (PK-like)"/>
    <property type="match status" value="1"/>
</dbReference>
<dbReference type="PANTHER" id="PTHR36091">
    <property type="entry name" value="ALTERED INHERITANCE OF MITOCHONDRIA PROTEIN 9, MITOCHONDRIAL"/>
    <property type="match status" value="1"/>
</dbReference>
<gene>
    <name evidence="1" type="ORF">VTL71DRAFT_6183</name>
</gene>
<comment type="caution">
    <text evidence="1">The sequence shown here is derived from an EMBL/GenBank/DDBJ whole genome shotgun (WGS) entry which is preliminary data.</text>
</comment>